<dbReference type="GO" id="GO:0009698">
    <property type="term" value="P:phenylpropanoid metabolic process"/>
    <property type="evidence" value="ECO:0007669"/>
    <property type="project" value="UniProtKB-KW"/>
</dbReference>
<gene>
    <name evidence="5" type="ORF">Slati_3176300</name>
</gene>
<name>A0AAW2UWH4_9LAMI</name>
<organism evidence="5">
    <name type="scientific">Sesamum latifolium</name>
    <dbReference type="NCBI Taxonomy" id="2727402"/>
    <lineage>
        <taxon>Eukaryota</taxon>
        <taxon>Viridiplantae</taxon>
        <taxon>Streptophyta</taxon>
        <taxon>Embryophyta</taxon>
        <taxon>Tracheophyta</taxon>
        <taxon>Spermatophyta</taxon>
        <taxon>Magnoliopsida</taxon>
        <taxon>eudicotyledons</taxon>
        <taxon>Gunneridae</taxon>
        <taxon>Pentapetalae</taxon>
        <taxon>asterids</taxon>
        <taxon>lamiids</taxon>
        <taxon>Lamiales</taxon>
        <taxon>Pedaliaceae</taxon>
        <taxon>Sesamum</taxon>
    </lineage>
</organism>
<evidence type="ECO:0000313" key="5">
    <source>
        <dbReference type="EMBL" id="KAL0421534.1"/>
    </source>
</evidence>
<evidence type="ECO:0000256" key="2">
    <source>
        <dbReference type="ARBA" id="ARBA00022598"/>
    </source>
</evidence>
<dbReference type="InterPro" id="IPR042099">
    <property type="entry name" value="ANL_N_sf"/>
</dbReference>
<dbReference type="EMBL" id="JACGWN010000011">
    <property type="protein sequence ID" value="KAL0421534.1"/>
    <property type="molecule type" value="Genomic_DNA"/>
</dbReference>
<reference evidence="5" key="1">
    <citation type="submission" date="2020-06" db="EMBL/GenBank/DDBJ databases">
        <authorList>
            <person name="Li T."/>
            <person name="Hu X."/>
            <person name="Zhang T."/>
            <person name="Song X."/>
            <person name="Zhang H."/>
            <person name="Dai N."/>
            <person name="Sheng W."/>
            <person name="Hou X."/>
            <person name="Wei L."/>
        </authorList>
    </citation>
    <scope>NUCLEOTIDE SEQUENCE</scope>
    <source>
        <strain evidence="5">KEN1</strain>
        <tissue evidence="5">Leaf</tissue>
    </source>
</reference>
<evidence type="ECO:0000259" key="4">
    <source>
        <dbReference type="Pfam" id="PF00501"/>
    </source>
</evidence>
<dbReference type="InterPro" id="IPR020845">
    <property type="entry name" value="AMP-binding_CS"/>
</dbReference>
<dbReference type="AlphaFoldDB" id="A0AAW2UWH4"/>
<comment type="pathway">
    <text evidence="1">Phytoalexin biosynthesis; 3,4',5-trihydroxystilbene biosynthesis; 3,4',5-trihydroxystilbene from trans-4-coumarate: step 1/2.</text>
</comment>
<dbReference type="PANTHER" id="PTHR24096">
    <property type="entry name" value="LONG-CHAIN-FATTY-ACID--COA LIGASE"/>
    <property type="match status" value="1"/>
</dbReference>
<dbReference type="PANTHER" id="PTHR24096:SF362">
    <property type="entry name" value="4-COUMARATE--COA LIGASE-LIKE 9"/>
    <property type="match status" value="1"/>
</dbReference>
<comment type="caution">
    <text evidence="5">The sequence shown here is derived from an EMBL/GenBank/DDBJ whole genome shotgun (WGS) entry which is preliminary data.</text>
</comment>
<dbReference type="SUPFAM" id="SSF56801">
    <property type="entry name" value="Acetyl-CoA synthetase-like"/>
    <property type="match status" value="1"/>
</dbReference>
<feature type="domain" description="AMP-dependent synthetase/ligase" evidence="4">
    <location>
        <begin position="67"/>
        <end position="221"/>
    </location>
</feature>
<protein>
    <submittedName>
        <fullName evidence="5">4-coumarate--CoA ligase-like 7</fullName>
    </submittedName>
</protein>
<evidence type="ECO:0000256" key="3">
    <source>
        <dbReference type="ARBA" id="ARBA00023051"/>
    </source>
</evidence>
<keyword evidence="3" id="KW-0587">Phenylpropanoid metabolism</keyword>
<evidence type="ECO:0000256" key="1">
    <source>
        <dbReference type="ARBA" id="ARBA00004930"/>
    </source>
</evidence>
<dbReference type="GO" id="GO:0016405">
    <property type="term" value="F:CoA-ligase activity"/>
    <property type="evidence" value="ECO:0007669"/>
    <property type="project" value="TreeGrafter"/>
</dbReference>
<dbReference type="PROSITE" id="PS00455">
    <property type="entry name" value="AMP_BINDING"/>
    <property type="match status" value="1"/>
</dbReference>
<keyword evidence="2 5" id="KW-0436">Ligase</keyword>
<accession>A0AAW2UWH4</accession>
<dbReference type="Pfam" id="PF00501">
    <property type="entry name" value="AMP-binding"/>
    <property type="match status" value="1"/>
</dbReference>
<sequence>METSPSTSNSGFSSKPKIFHSLRPPISLPPSTIPFSLPDYVFSLLPHSPPAPSFLIDAATRRRIPLSRLPHLVHTLASNLRRYFHLSKYDVAFILSPNSVHIPLLYLSLLSLGVIISPSNPLSSAPEVSRQIHLTKPVIAFATSVTAATLPFLPKGTVLLDSPQFESLLVSCTSPPSHDVFVPAEVFQNDTAAILYSSGTTGRVKGVELTHRNFVAAIAGVHAGGGAGRKRSSGGWEELGVGWEL</sequence>
<proteinExistence type="predicted"/>
<reference evidence="5" key="2">
    <citation type="journal article" date="2024" name="Plant">
        <title>Genomic evolution and insights into agronomic trait innovations of Sesamum species.</title>
        <authorList>
            <person name="Miao H."/>
            <person name="Wang L."/>
            <person name="Qu L."/>
            <person name="Liu H."/>
            <person name="Sun Y."/>
            <person name="Le M."/>
            <person name="Wang Q."/>
            <person name="Wei S."/>
            <person name="Zheng Y."/>
            <person name="Lin W."/>
            <person name="Duan Y."/>
            <person name="Cao H."/>
            <person name="Xiong S."/>
            <person name="Wang X."/>
            <person name="Wei L."/>
            <person name="Li C."/>
            <person name="Ma Q."/>
            <person name="Ju M."/>
            <person name="Zhao R."/>
            <person name="Li G."/>
            <person name="Mu C."/>
            <person name="Tian Q."/>
            <person name="Mei H."/>
            <person name="Zhang T."/>
            <person name="Gao T."/>
            <person name="Zhang H."/>
        </authorList>
    </citation>
    <scope>NUCLEOTIDE SEQUENCE</scope>
    <source>
        <strain evidence="5">KEN1</strain>
    </source>
</reference>
<dbReference type="InterPro" id="IPR000873">
    <property type="entry name" value="AMP-dep_synth/lig_dom"/>
</dbReference>
<dbReference type="Gene3D" id="3.40.50.12780">
    <property type="entry name" value="N-terminal domain of ligase-like"/>
    <property type="match status" value="1"/>
</dbReference>